<organism evidence="8 9">
    <name type="scientific">Candidatus Megaera venefica</name>
    <dbReference type="NCBI Taxonomy" id="2055910"/>
    <lineage>
        <taxon>Bacteria</taxon>
        <taxon>Pseudomonadati</taxon>
        <taxon>Pseudomonadota</taxon>
        <taxon>Alphaproteobacteria</taxon>
        <taxon>Rickettsiales</taxon>
        <taxon>Rickettsiaceae</taxon>
        <taxon>Candidatus Megaera</taxon>
    </lineage>
</organism>
<dbReference type="Pfam" id="PF04085">
    <property type="entry name" value="MreC"/>
    <property type="match status" value="1"/>
</dbReference>
<keyword evidence="6" id="KW-1133">Transmembrane helix</keyword>
<comment type="similarity">
    <text evidence="1 5">Belongs to the MreC family.</text>
</comment>
<keyword evidence="6" id="KW-0472">Membrane</keyword>
<dbReference type="Gene3D" id="2.40.10.350">
    <property type="entry name" value="Rod shape-determining protein MreC, domain 2"/>
    <property type="match status" value="1"/>
</dbReference>
<accession>A0ABU5NAJ3</accession>
<dbReference type="Proteomes" id="UP001291687">
    <property type="component" value="Unassembled WGS sequence"/>
</dbReference>
<keyword evidence="9" id="KW-1185">Reference proteome</keyword>
<dbReference type="InterPro" id="IPR007221">
    <property type="entry name" value="MreC"/>
</dbReference>
<protein>
    <recommendedName>
        <fullName evidence="2 5">Cell shape-determining protein MreC</fullName>
    </recommendedName>
    <alternativeName>
        <fullName evidence="4 5">Cell shape protein MreC</fullName>
    </alternativeName>
</protein>
<evidence type="ECO:0000256" key="2">
    <source>
        <dbReference type="ARBA" id="ARBA00013855"/>
    </source>
</evidence>
<dbReference type="PANTHER" id="PTHR34138:SF1">
    <property type="entry name" value="CELL SHAPE-DETERMINING PROTEIN MREC"/>
    <property type="match status" value="1"/>
</dbReference>
<comment type="function">
    <text evidence="5">Involved in formation and maintenance of cell shape.</text>
</comment>
<dbReference type="InterPro" id="IPR042175">
    <property type="entry name" value="Cell/Rod_MreC_2"/>
</dbReference>
<evidence type="ECO:0000256" key="3">
    <source>
        <dbReference type="ARBA" id="ARBA00022960"/>
    </source>
</evidence>
<evidence type="ECO:0000256" key="5">
    <source>
        <dbReference type="PIRNR" id="PIRNR038471"/>
    </source>
</evidence>
<evidence type="ECO:0000313" key="8">
    <source>
        <dbReference type="EMBL" id="MEA0970189.1"/>
    </source>
</evidence>
<evidence type="ECO:0000256" key="4">
    <source>
        <dbReference type="ARBA" id="ARBA00032089"/>
    </source>
</evidence>
<dbReference type="NCBIfam" id="TIGR00219">
    <property type="entry name" value="mreC"/>
    <property type="match status" value="1"/>
</dbReference>
<dbReference type="Gene3D" id="2.40.10.340">
    <property type="entry name" value="Rod shape-determining protein MreC, domain 1"/>
    <property type="match status" value="1"/>
</dbReference>
<evidence type="ECO:0000313" key="9">
    <source>
        <dbReference type="Proteomes" id="UP001291687"/>
    </source>
</evidence>
<dbReference type="InterPro" id="IPR055342">
    <property type="entry name" value="MreC_beta-barrel_core"/>
</dbReference>
<dbReference type="PIRSF" id="PIRSF038471">
    <property type="entry name" value="MreC"/>
    <property type="match status" value="1"/>
</dbReference>
<proteinExistence type="inferred from homology"/>
<dbReference type="PANTHER" id="PTHR34138">
    <property type="entry name" value="CELL SHAPE-DETERMINING PROTEIN MREC"/>
    <property type="match status" value="1"/>
</dbReference>
<keyword evidence="6" id="KW-0812">Transmembrane</keyword>
<dbReference type="RefSeq" id="WP_322776095.1">
    <property type="nucleotide sequence ID" value="NZ_JARJFB010000005.1"/>
</dbReference>
<feature type="transmembrane region" description="Helical" evidence="6">
    <location>
        <begin position="20"/>
        <end position="45"/>
    </location>
</feature>
<feature type="domain" description="Rod shape-determining protein MreC beta-barrel core" evidence="7">
    <location>
        <begin position="138"/>
        <end position="276"/>
    </location>
</feature>
<keyword evidence="3 5" id="KW-0133">Cell shape</keyword>
<sequence length="280" mass="31048">MAILENRVQTKNNLIELSKFTLFFIRKSLVTALILLSCFLLYFSYPKTIATFALDSIGKTLSLGTIVYGQSVNTAKSLYSMASYFQDLEAENLQLKLEIASLSKTQELASSLKAENTALKEILNVPQNIEEKFVTAKIVGTMMSPFTSYAIIQAGENDNVKVNDIIRGTKGLIGRITETGNNYSTVMLINDHNSRIPVITENSKARGILARQDNNLKIIYLQEDHNAQVGEIILTSGDGKIFPRGIPIATVIKVKDREAFVEMLDDLNKIDFVVVASNTE</sequence>
<evidence type="ECO:0000256" key="6">
    <source>
        <dbReference type="SAM" id="Phobius"/>
    </source>
</evidence>
<name>A0ABU5NAJ3_9RICK</name>
<evidence type="ECO:0000256" key="1">
    <source>
        <dbReference type="ARBA" id="ARBA00009369"/>
    </source>
</evidence>
<evidence type="ECO:0000259" key="7">
    <source>
        <dbReference type="Pfam" id="PF04085"/>
    </source>
</evidence>
<comment type="caution">
    <text evidence="8">The sequence shown here is derived from an EMBL/GenBank/DDBJ whole genome shotgun (WGS) entry which is preliminary data.</text>
</comment>
<dbReference type="EMBL" id="JARJFB010000005">
    <property type="protein sequence ID" value="MEA0970189.1"/>
    <property type="molecule type" value="Genomic_DNA"/>
</dbReference>
<gene>
    <name evidence="8" type="ORF">Megvenef_00141</name>
</gene>
<reference evidence="8 9" key="1">
    <citation type="submission" date="2023-03" db="EMBL/GenBank/DDBJ databases">
        <title>Host association and intracellularity evolved multiple times independently in the Rickettsiales.</title>
        <authorList>
            <person name="Castelli M."/>
            <person name="Nardi T."/>
            <person name="Gammuto L."/>
            <person name="Bellinzona G."/>
            <person name="Sabaneyeva E."/>
            <person name="Potekhin A."/>
            <person name="Serra V."/>
            <person name="Petroni G."/>
            <person name="Sassera D."/>
        </authorList>
    </citation>
    <scope>NUCLEOTIDE SEQUENCE [LARGE SCALE GENOMIC DNA]</scope>
    <source>
        <strain evidence="8 9">Sr 2-6</strain>
    </source>
</reference>
<dbReference type="InterPro" id="IPR042177">
    <property type="entry name" value="Cell/Rod_1"/>
</dbReference>